<dbReference type="AlphaFoldDB" id="A0AB39ZXB3"/>
<dbReference type="Proteomes" id="UP001652628">
    <property type="component" value="Chromosome 2L"/>
</dbReference>
<feature type="region of interest" description="Disordered" evidence="2">
    <location>
        <begin position="264"/>
        <end position="295"/>
    </location>
</feature>
<evidence type="ECO:0000256" key="3">
    <source>
        <dbReference type="SAM" id="SignalP"/>
    </source>
</evidence>
<dbReference type="RefSeq" id="XP_016945068.3">
    <property type="nucleotide sequence ID" value="XM_017089579.4"/>
</dbReference>
<evidence type="ECO:0000313" key="5">
    <source>
        <dbReference type="RefSeq" id="XP_016945068.3"/>
    </source>
</evidence>
<dbReference type="GeneID" id="108021067"/>
<reference evidence="5" key="2">
    <citation type="submission" date="2025-08" db="UniProtKB">
        <authorList>
            <consortium name="RefSeq"/>
        </authorList>
    </citation>
    <scope>IDENTIFICATION</scope>
</reference>
<feature type="chain" id="PRO_5047241542" evidence="3">
    <location>
        <begin position="20"/>
        <end position="489"/>
    </location>
</feature>
<evidence type="ECO:0000256" key="2">
    <source>
        <dbReference type="SAM" id="MobiDB-lite"/>
    </source>
</evidence>
<feature type="compositionally biased region" description="Polar residues" evidence="2">
    <location>
        <begin position="409"/>
        <end position="439"/>
    </location>
</feature>
<gene>
    <name evidence="5" type="primary">LOC108021067</name>
</gene>
<protein>
    <submittedName>
        <fullName evidence="5">Activating signal cointegrator 1 complex subunit 2 homolog</fullName>
    </submittedName>
</protein>
<name>A0AB39ZXB3_DROSZ</name>
<evidence type="ECO:0000313" key="4">
    <source>
        <dbReference type="Proteomes" id="UP001652628"/>
    </source>
</evidence>
<keyword evidence="1" id="KW-0175">Coiled coil</keyword>
<sequence>MKVFTTILFLGLCLSGIRAEEELESIDDLLKDNAKGVKTANALLTRIAAVSEETQAGLAEQKEALKALTLIEELLAKLTLTLEASSQNLVATLLNISKQGEEYGHRTEAELLELARLQEGTKELINVLEAKLDAYQRHVLHSSRNIDKSIDGLAKLITRTVLPQLNGLKCTFDSLETSQINVEVELKSLAGVKELNENSYHKLDVLENQLKQLNRTQEQRLDTLITAVKHLQPHSSRKVEAALRELIISQKRIEVDLEECSRHQPYPGYQDESYLPTYGGEVPEPQYSQPKPKQVDLEQVWSIKEPPKQGEYSGSYRVTAYAQSPEPRENQQSSSAVSWRPSLPWENAFPYQSAPVHQPWNPAPAHGTTSQPKRNPGPKEEHSAPAPPPHQSANPEANKPPVEHKPKSNQEQSQKPQTNPEQLQKPQPNPEQSQKPQPNHGQPQSSHKPQSHQEQARKPQSYQHQSYKPELIHPGESFRIWYGDLPEGY</sequence>
<evidence type="ECO:0000256" key="1">
    <source>
        <dbReference type="SAM" id="Coils"/>
    </source>
</evidence>
<keyword evidence="4" id="KW-1185">Reference proteome</keyword>
<feature type="coiled-coil region" evidence="1">
    <location>
        <begin position="196"/>
        <end position="223"/>
    </location>
</feature>
<reference evidence="4" key="1">
    <citation type="submission" date="2025-05" db="UniProtKB">
        <authorList>
            <consortium name="RefSeq"/>
        </authorList>
    </citation>
    <scope>NUCLEOTIDE SEQUENCE [LARGE SCALE GENOMIC DNA]</scope>
</reference>
<organism evidence="4 5">
    <name type="scientific">Drosophila suzukii</name>
    <name type="common">Spotted-wing drosophila fruit fly</name>
    <dbReference type="NCBI Taxonomy" id="28584"/>
    <lineage>
        <taxon>Eukaryota</taxon>
        <taxon>Metazoa</taxon>
        <taxon>Ecdysozoa</taxon>
        <taxon>Arthropoda</taxon>
        <taxon>Hexapoda</taxon>
        <taxon>Insecta</taxon>
        <taxon>Pterygota</taxon>
        <taxon>Neoptera</taxon>
        <taxon>Endopterygota</taxon>
        <taxon>Diptera</taxon>
        <taxon>Brachycera</taxon>
        <taxon>Muscomorpha</taxon>
        <taxon>Ephydroidea</taxon>
        <taxon>Drosophilidae</taxon>
        <taxon>Drosophila</taxon>
        <taxon>Sophophora</taxon>
    </lineage>
</organism>
<feature type="region of interest" description="Disordered" evidence="2">
    <location>
        <begin position="353"/>
        <end position="489"/>
    </location>
</feature>
<keyword evidence="3" id="KW-0732">Signal</keyword>
<proteinExistence type="predicted"/>
<feature type="signal peptide" evidence="3">
    <location>
        <begin position="1"/>
        <end position="19"/>
    </location>
</feature>
<accession>A0AB39ZXB3</accession>